<dbReference type="SUPFAM" id="SSF56176">
    <property type="entry name" value="FAD-binding/transporter-associated domain-like"/>
    <property type="match status" value="1"/>
</dbReference>
<dbReference type="Gene3D" id="3.30.300.330">
    <property type="match status" value="1"/>
</dbReference>
<protein>
    <submittedName>
        <fullName evidence="6">FAD-binding oxidoreductase</fullName>
    </submittedName>
</protein>
<keyword evidence="7" id="KW-1185">Reference proteome</keyword>
<dbReference type="InterPro" id="IPR016164">
    <property type="entry name" value="FAD-linked_Oxase-like_C"/>
</dbReference>
<dbReference type="SUPFAM" id="SSF55103">
    <property type="entry name" value="FAD-linked oxidases, C-terminal domain"/>
    <property type="match status" value="1"/>
</dbReference>
<sequence>MGVICHSVMPLWPGRQCTAPRAPAAPPVGAPAERRTDAPNRREEQDDDVDMLWSGWGDPAKAAPLPGTVTGLLRDLLGVEPRGDGPAGLDGVEVPPSPLDGAPLAALAAAAGGAVHVRTDAESRIRHTRGKSTPDLLRIRAGEVDDIPAAVVLPGGHEEVVAVLRACAGHGLAAVPFGGGTSVVGGLAPRGGRPFVALDLRRLDRLVAVDEVSRTATLQPGLRGPRCEALLNERGWTLGHFPQSFEWASVGGFAAARSSGQASSGYGRFDEMVLALTAATPEGTLETGRAPRSAAGPDLRQLLLGSEGAFGVITSVTVRIRPLPQRRVYEGWRFPSFEAGSAALRRLAQDGPRPTVLRLSDETETFIGLAQPDEIGGGAQPPAGCLAVTGYEGTEADTEERREAAAAVLREAGGEWLGAEPGERWAHGRYNAPYLRDALLDAGAFAETLETAAFWSALPGLYAAVRGALTATLTEAGTPPLVMCHISHVYENGASLYFTVVSAQGEDAVAHWDRAKRAANDAILAAGGTISHHHGVGTDHRDWYAREVGPLGIRMLQAVKSQTDPAGVLNPGVLLPVR</sequence>
<evidence type="ECO:0000313" key="6">
    <source>
        <dbReference type="EMBL" id="GAA4790983.1"/>
    </source>
</evidence>
<dbReference type="InterPro" id="IPR004113">
    <property type="entry name" value="FAD-bd_oxidored_4_C"/>
</dbReference>
<dbReference type="InterPro" id="IPR036318">
    <property type="entry name" value="FAD-bd_PCMH-like_sf"/>
</dbReference>
<proteinExistence type="inferred from homology"/>
<dbReference type="EMBL" id="BAABJV010000017">
    <property type="protein sequence ID" value="GAA4790983.1"/>
    <property type="molecule type" value="Genomic_DNA"/>
</dbReference>
<evidence type="ECO:0000256" key="2">
    <source>
        <dbReference type="ARBA" id="ARBA00022630"/>
    </source>
</evidence>
<dbReference type="Pfam" id="PF01565">
    <property type="entry name" value="FAD_binding_4"/>
    <property type="match status" value="1"/>
</dbReference>
<reference evidence="7" key="1">
    <citation type="journal article" date="2019" name="Int. J. Syst. Evol. Microbiol.">
        <title>The Global Catalogue of Microorganisms (GCM) 10K type strain sequencing project: providing services to taxonomists for standard genome sequencing and annotation.</title>
        <authorList>
            <consortium name="The Broad Institute Genomics Platform"/>
            <consortium name="The Broad Institute Genome Sequencing Center for Infectious Disease"/>
            <person name="Wu L."/>
            <person name="Ma J."/>
        </authorList>
    </citation>
    <scope>NUCLEOTIDE SEQUENCE [LARGE SCALE GENOMIC DNA]</scope>
    <source>
        <strain evidence="7">JCM 18324</strain>
    </source>
</reference>
<evidence type="ECO:0000313" key="7">
    <source>
        <dbReference type="Proteomes" id="UP001501147"/>
    </source>
</evidence>
<evidence type="ECO:0000256" key="4">
    <source>
        <dbReference type="SAM" id="MobiDB-lite"/>
    </source>
</evidence>
<comment type="caution">
    <text evidence="6">The sequence shown here is derived from an EMBL/GenBank/DDBJ whole genome shotgun (WGS) entry which is preliminary data.</text>
</comment>
<dbReference type="InterPro" id="IPR016169">
    <property type="entry name" value="FAD-bd_PCMH_sub2"/>
</dbReference>
<dbReference type="PANTHER" id="PTHR46568">
    <property type="entry name" value="ALKYLDIHYDROXYACETONEPHOSPHATE SYNTHASE, PEROXISOMAL"/>
    <property type="match status" value="1"/>
</dbReference>
<keyword evidence="2" id="KW-0285">Flavoprotein</keyword>
<dbReference type="Proteomes" id="UP001501147">
    <property type="component" value="Unassembled WGS sequence"/>
</dbReference>
<feature type="region of interest" description="Disordered" evidence="4">
    <location>
        <begin position="15"/>
        <end position="47"/>
    </location>
</feature>
<organism evidence="6 7">
    <name type="scientific">Streptomyces sanyensis</name>
    <dbReference type="NCBI Taxonomy" id="568869"/>
    <lineage>
        <taxon>Bacteria</taxon>
        <taxon>Bacillati</taxon>
        <taxon>Actinomycetota</taxon>
        <taxon>Actinomycetes</taxon>
        <taxon>Kitasatosporales</taxon>
        <taxon>Streptomycetaceae</taxon>
        <taxon>Streptomyces</taxon>
    </lineage>
</organism>
<dbReference type="Gene3D" id="1.10.45.10">
    <property type="entry name" value="Vanillyl-alcohol Oxidase, Chain A, domain 4"/>
    <property type="match status" value="1"/>
</dbReference>
<dbReference type="InterPro" id="IPR025650">
    <property type="entry name" value="Alkyl-DHAP_Synthase"/>
</dbReference>
<dbReference type="Gene3D" id="3.30.465.10">
    <property type="match status" value="1"/>
</dbReference>
<feature type="compositionally biased region" description="Basic and acidic residues" evidence="4">
    <location>
        <begin position="32"/>
        <end position="44"/>
    </location>
</feature>
<dbReference type="Gene3D" id="3.30.70.3450">
    <property type="match status" value="1"/>
</dbReference>
<feature type="domain" description="FAD-binding PCMH-type" evidence="5">
    <location>
        <begin position="144"/>
        <end position="323"/>
    </location>
</feature>
<evidence type="ECO:0000256" key="3">
    <source>
        <dbReference type="ARBA" id="ARBA00022827"/>
    </source>
</evidence>
<comment type="similarity">
    <text evidence="1">Belongs to the FAD-binding oxidoreductase/transferase type 4 family.</text>
</comment>
<evidence type="ECO:0000256" key="1">
    <source>
        <dbReference type="ARBA" id="ARBA00008000"/>
    </source>
</evidence>
<gene>
    <name evidence="6" type="ORF">GCM10023329_48410</name>
</gene>
<evidence type="ECO:0000259" key="5">
    <source>
        <dbReference type="PROSITE" id="PS51387"/>
    </source>
</evidence>
<dbReference type="InterPro" id="IPR006094">
    <property type="entry name" value="Oxid_FAD_bind_N"/>
</dbReference>
<keyword evidence="3" id="KW-0274">FAD</keyword>
<dbReference type="InterPro" id="IPR016171">
    <property type="entry name" value="Vanillyl_alc_oxidase_C-sub2"/>
</dbReference>
<dbReference type="Pfam" id="PF02913">
    <property type="entry name" value="FAD-oxidase_C"/>
    <property type="match status" value="1"/>
</dbReference>
<dbReference type="PROSITE" id="PS51387">
    <property type="entry name" value="FAD_PCMH"/>
    <property type="match status" value="1"/>
</dbReference>
<dbReference type="PANTHER" id="PTHR46568:SF1">
    <property type="entry name" value="ALKYLDIHYDROXYACETONEPHOSPHATE SYNTHASE, PEROXISOMAL"/>
    <property type="match status" value="1"/>
</dbReference>
<accession>A0ABP9B5J7</accession>
<dbReference type="InterPro" id="IPR016166">
    <property type="entry name" value="FAD-bd_PCMH"/>
</dbReference>
<name>A0ABP9B5J7_9ACTN</name>